<dbReference type="Proteomes" id="UP000002729">
    <property type="component" value="Unassembled WGS sequence"/>
</dbReference>
<keyword evidence="3" id="KW-1185">Reference proteome</keyword>
<dbReference type="OrthoDB" id="10650338at2759"/>
<sequence>MHSLLELVAEQGRLAPFRRDVRICWEFLEREIRAAKAREDKERAAARPAARPKSAHARSRSPPPRSRSPPPRPRSAHARSKSPVKARRPPPMEAKAPDRAPLSPAALAAPPPPLEAVAGPAPAAAHWVTGVGRVVEDEGVEDRTKPSPLRVAADVPVGVSKFQRALAEKAAKHRRPSLEFRPRWGAGDPSPSTKRLKEKKEKLAKYSVASSLDAKIRAERRASQELAAEDARCLGEARAMREEDRSALERRFFEVGREPVFFMKARAFLPVTVFLNHRRDYLVAVCRADAADVFEPLLFKERDLAAAANDAKFRGAEPRASAPPAPRDFDADLRAPPKLPDFAAHYLFKRGRLTMPATDRVALIGVDCFSREDAVRAGNYVDAASFGDFTAAATRDWRPAADDGGALRTSFIGALKEAKSTVKLNAADHATIARSSQRVRRNSDSLARMHEQDARLLDDLISGYAPGQLRPRPRSAAAPRSTPKALSRLRSGSAKRPAPLADVDANVARARRSYEPKRDAPASPRTPGGSRPKSAPSAGRRAGKARF</sequence>
<feature type="region of interest" description="Disordered" evidence="1">
    <location>
        <begin position="36"/>
        <end position="118"/>
    </location>
</feature>
<gene>
    <name evidence="2" type="ORF">AURANDRAFT_63829</name>
</gene>
<feature type="compositionally biased region" description="Basic residues" evidence="1">
    <location>
        <begin position="74"/>
        <end position="88"/>
    </location>
</feature>
<evidence type="ECO:0000256" key="1">
    <source>
        <dbReference type="SAM" id="MobiDB-lite"/>
    </source>
</evidence>
<dbReference type="AlphaFoldDB" id="F0Y7Y5"/>
<accession>F0Y7Y5</accession>
<feature type="compositionally biased region" description="Basic and acidic residues" evidence="1">
    <location>
        <begin position="173"/>
        <end position="182"/>
    </location>
</feature>
<dbReference type="EMBL" id="GL833127">
    <property type="protein sequence ID" value="EGB08809.1"/>
    <property type="molecule type" value="Genomic_DNA"/>
</dbReference>
<evidence type="ECO:0000313" key="2">
    <source>
        <dbReference type="EMBL" id="EGB08809.1"/>
    </source>
</evidence>
<evidence type="ECO:0000313" key="3">
    <source>
        <dbReference type="Proteomes" id="UP000002729"/>
    </source>
</evidence>
<dbReference type="InParanoid" id="F0Y7Y5"/>
<feature type="compositionally biased region" description="Pro residues" evidence="1">
    <location>
        <begin position="61"/>
        <end position="73"/>
    </location>
</feature>
<protein>
    <submittedName>
        <fullName evidence="2">Uncharacterized protein</fullName>
    </submittedName>
</protein>
<name>F0Y7Y5_AURAN</name>
<proteinExistence type="predicted"/>
<feature type="region of interest" description="Disordered" evidence="1">
    <location>
        <begin position="464"/>
        <end position="547"/>
    </location>
</feature>
<organism evidence="3">
    <name type="scientific">Aureococcus anophagefferens</name>
    <name type="common">Harmful bloom alga</name>
    <dbReference type="NCBI Taxonomy" id="44056"/>
    <lineage>
        <taxon>Eukaryota</taxon>
        <taxon>Sar</taxon>
        <taxon>Stramenopiles</taxon>
        <taxon>Ochrophyta</taxon>
        <taxon>Pelagophyceae</taxon>
        <taxon>Pelagomonadales</taxon>
        <taxon>Pelagomonadaceae</taxon>
        <taxon>Aureococcus</taxon>
    </lineage>
</organism>
<feature type="compositionally biased region" description="Low complexity" evidence="1">
    <location>
        <begin position="474"/>
        <end position="485"/>
    </location>
</feature>
<dbReference type="KEGG" id="aaf:AURANDRAFT_63829"/>
<feature type="compositionally biased region" description="Basic and acidic residues" evidence="1">
    <location>
        <begin position="36"/>
        <end position="45"/>
    </location>
</feature>
<reference evidence="2 3" key="1">
    <citation type="journal article" date="2011" name="Proc. Natl. Acad. Sci. U.S.A.">
        <title>Niche of harmful alga Aureococcus anophagefferens revealed through ecogenomics.</title>
        <authorList>
            <person name="Gobler C.J."/>
            <person name="Berry D.L."/>
            <person name="Dyhrman S.T."/>
            <person name="Wilhelm S.W."/>
            <person name="Salamov A."/>
            <person name="Lobanov A.V."/>
            <person name="Zhang Y."/>
            <person name="Collier J.L."/>
            <person name="Wurch L.L."/>
            <person name="Kustka A.B."/>
            <person name="Dill B.D."/>
            <person name="Shah M."/>
            <person name="VerBerkmoes N.C."/>
            <person name="Kuo A."/>
            <person name="Terry A."/>
            <person name="Pangilinan J."/>
            <person name="Lindquist E.A."/>
            <person name="Lucas S."/>
            <person name="Paulsen I.T."/>
            <person name="Hattenrath-Lehmann T.K."/>
            <person name="Talmage S.C."/>
            <person name="Walker E.A."/>
            <person name="Koch F."/>
            <person name="Burson A.M."/>
            <person name="Marcoval M.A."/>
            <person name="Tang Y.Z."/>
            <person name="Lecleir G.R."/>
            <person name="Coyne K.J."/>
            <person name="Berg G.M."/>
            <person name="Bertrand E.M."/>
            <person name="Saito M.A."/>
            <person name="Gladyshev V.N."/>
            <person name="Grigoriev I.V."/>
        </authorList>
    </citation>
    <scope>NUCLEOTIDE SEQUENCE [LARGE SCALE GENOMIC DNA]</scope>
    <source>
        <strain evidence="3">CCMP 1984</strain>
    </source>
</reference>
<dbReference type="GeneID" id="20224523"/>
<feature type="compositionally biased region" description="Low complexity" evidence="1">
    <location>
        <begin position="99"/>
        <end position="108"/>
    </location>
</feature>
<dbReference type="RefSeq" id="XP_009036788.1">
    <property type="nucleotide sequence ID" value="XM_009038540.1"/>
</dbReference>
<feature type="region of interest" description="Disordered" evidence="1">
    <location>
        <begin position="173"/>
        <end position="196"/>
    </location>
</feature>